<dbReference type="InterPro" id="IPR001307">
    <property type="entry name" value="Thiosulphate_STrfase_CS"/>
</dbReference>
<dbReference type="PROSITE" id="PS50206">
    <property type="entry name" value="RHODANESE_3"/>
    <property type="match status" value="2"/>
</dbReference>
<dbReference type="InterPro" id="IPR036873">
    <property type="entry name" value="Rhodanese-like_dom_sf"/>
</dbReference>
<dbReference type="InterPro" id="IPR001763">
    <property type="entry name" value="Rhodanese-like_dom"/>
</dbReference>
<organism evidence="3 4">
    <name type="scientific">gamma proteobacterium HTCC2207</name>
    <dbReference type="NCBI Taxonomy" id="314287"/>
    <lineage>
        <taxon>Bacteria</taxon>
        <taxon>Pseudomonadati</taxon>
        <taxon>Pseudomonadota</taxon>
        <taxon>Gammaproteobacteria</taxon>
        <taxon>Cellvibrionales</taxon>
        <taxon>Porticoccaceae</taxon>
        <taxon>SAR92 clade</taxon>
    </lineage>
</organism>
<dbReference type="SUPFAM" id="SSF52821">
    <property type="entry name" value="Rhodanese/Cell cycle control phosphatase"/>
    <property type="match status" value="2"/>
</dbReference>
<dbReference type="AlphaFoldDB" id="Q1YRZ6"/>
<dbReference type="CDD" id="cd01448">
    <property type="entry name" value="TST_Repeat_1"/>
    <property type="match status" value="1"/>
</dbReference>
<dbReference type="PROSITE" id="PS00380">
    <property type="entry name" value="RHODANESE_1"/>
    <property type="match status" value="1"/>
</dbReference>
<evidence type="ECO:0000259" key="2">
    <source>
        <dbReference type="PROSITE" id="PS50206"/>
    </source>
</evidence>
<feature type="domain" description="Rhodanese" evidence="2">
    <location>
        <begin position="23"/>
        <end position="131"/>
    </location>
</feature>
<dbReference type="Proteomes" id="UP000005555">
    <property type="component" value="Unassembled WGS sequence"/>
</dbReference>
<name>Q1YRZ6_9GAMM</name>
<dbReference type="Pfam" id="PF00581">
    <property type="entry name" value="Rhodanese"/>
    <property type="match status" value="2"/>
</dbReference>
<dbReference type="EMBL" id="AAPI01000004">
    <property type="protein sequence ID" value="EAS46899.1"/>
    <property type="molecule type" value="Genomic_DNA"/>
</dbReference>
<dbReference type="eggNOG" id="COG2897">
    <property type="taxonomic scope" value="Bacteria"/>
</dbReference>
<proteinExistence type="predicted"/>
<dbReference type="HOGENOM" id="CLU_031618_1_7_6"/>
<dbReference type="Gene3D" id="3.40.250.10">
    <property type="entry name" value="Rhodanese-like domain"/>
    <property type="match status" value="2"/>
</dbReference>
<keyword evidence="4" id="KW-1185">Reference proteome</keyword>
<evidence type="ECO:0000313" key="3">
    <source>
        <dbReference type="EMBL" id="EAS46899.1"/>
    </source>
</evidence>
<protein>
    <submittedName>
        <fullName evidence="3">Rhodanese domain protein/phosphatidylserine decarboxylase</fullName>
    </submittedName>
</protein>
<dbReference type="SMART" id="SM00450">
    <property type="entry name" value="RHOD"/>
    <property type="match status" value="2"/>
</dbReference>
<sequence>MAADIPRLLEPALLQSILDSTAGDNNLIIVDLCSDALYRQKHVPGAVHLQPGVLMAGTAPYPGKLPTIEQLTNIIQYLGIDADNHVVIYDDEGGGWAGRFAWTLDLLGYQNWSYLNGGIVAWIREGFATESQANQATASNTSVSVANPTVWVSTDDIISQLGNSDFAVWDARSPGEYSGNMVRSARGGHIPGAINIEWTELMDRQRNLRIREDAETLLSNAGLGRDKAIATHCQSHHRSGFTYMVARILDYKHISAYDGSWAEWGSLDHTPIERGD</sequence>
<reference evidence="3 4" key="1">
    <citation type="submission" date="2006-03" db="EMBL/GenBank/DDBJ databases">
        <authorList>
            <person name="Giovannoni S.J."/>
            <person name="Cho J.-C."/>
            <person name="Ferriera S."/>
            <person name="Johnson J."/>
            <person name="Kravitz S."/>
            <person name="Halpern A."/>
            <person name="Remington K."/>
            <person name="Beeson K."/>
            <person name="Tran B."/>
            <person name="Rogers Y.-H."/>
            <person name="Friedman R."/>
            <person name="Venter J.C."/>
        </authorList>
    </citation>
    <scope>NUCLEOTIDE SEQUENCE [LARGE SCALE GENOMIC DNA]</scope>
    <source>
        <strain evidence="3 4">HTCC2207</strain>
    </source>
</reference>
<gene>
    <name evidence="3" type="ORF">GB2207_04702</name>
</gene>
<dbReference type="GO" id="GO:0004792">
    <property type="term" value="F:thiosulfate-cyanide sulfurtransferase activity"/>
    <property type="evidence" value="ECO:0007669"/>
    <property type="project" value="InterPro"/>
</dbReference>
<accession>Q1YRZ6</accession>
<feature type="domain" description="Rhodanese" evidence="2">
    <location>
        <begin position="162"/>
        <end position="273"/>
    </location>
</feature>
<dbReference type="CDD" id="cd01449">
    <property type="entry name" value="TST_Repeat_2"/>
    <property type="match status" value="1"/>
</dbReference>
<dbReference type="InterPro" id="IPR051126">
    <property type="entry name" value="Thiosulfate_sulfurtransferase"/>
</dbReference>
<dbReference type="PANTHER" id="PTHR43855:SF1">
    <property type="entry name" value="THIOSULFATE SULFURTRANSFERASE"/>
    <property type="match status" value="1"/>
</dbReference>
<dbReference type="STRING" id="314287.GB2207_04702"/>
<comment type="caution">
    <text evidence="3">The sequence shown here is derived from an EMBL/GenBank/DDBJ whole genome shotgun (WGS) entry which is preliminary data.</text>
</comment>
<keyword evidence="1" id="KW-0677">Repeat</keyword>
<evidence type="ECO:0000256" key="1">
    <source>
        <dbReference type="ARBA" id="ARBA00022737"/>
    </source>
</evidence>
<evidence type="ECO:0000313" key="4">
    <source>
        <dbReference type="Proteomes" id="UP000005555"/>
    </source>
</evidence>
<dbReference type="PANTHER" id="PTHR43855">
    <property type="entry name" value="THIOSULFATE SULFURTRANSFERASE"/>
    <property type="match status" value="1"/>
</dbReference>
<dbReference type="OrthoDB" id="9781034at2"/>